<dbReference type="InterPro" id="IPR004176">
    <property type="entry name" value="Clp_R_N"/>
</dbReference>
<evidence type="ECO:0000256" key="2">
    <source>
        <dbReference type="ARBA" id="ARBA00022741"/>
    </source>
</evidence>
<comment type="caution">
    <text evidence="8">The sequence shown here is derived from an EMBL/GenBank/DDBJ whole genome shotgun (WGS) entry which is preliminary data.</text>
</comment>
<protein>
    <submittedName>
        <fullName evidence="8">ATP-dependent Clp protease ATP-binding subunit</fullName>
    </submittedName>
</protein>
<evidence type="ECO:0000259" key="7">
    <source>
        <dbReference type="PROSITE" id="PS51903"/>
    </source>
</evidence>
<dbReference type="EMBL" id="JBGMEH010000001">
    <property type="protein sequence ID" value="MFO3715445.1"/>
    <property type="molecule type" value="Genomic_DNA"/>
</dbReference>
<dbReference type="InterPro" id="IPR003959">
    <property type="entry name" value="ATPase_AAA_core"/>
</dbReference>
<evidence type="ECO:0000313" key="9">
    <source>
        <dbReference type="Proteomes" id="UP001638015"/>
    </source>
</evidence>
<keyword evidence="8" id="KW-0378">Hydrolase</keyword>
<dbReference type="GO" id="GO:0008233">
    <property type="term" value="F:peptidase activity"/>
    <property type="evidence" value="ECO:0007669"/>
    <property type="project" value="UniProtKB-KW"/>
</dbReference>
<dbReference type="InterPro" id="IPR036628">
    <property type="entry name" value="Clp_N_dom_sf"/>
</dbReference>
<dbReference type="PANTHER" id="PTHR11638">
    <property type="entry name" value="ATP-DEPENDENT CLP PROTEASE"/>
    <property type="match status" value="1"/>
</dbReference>
<sequence>MDIKKFSQASVDVINHANKIAIRYANSEVTDLHLLYAILQNPNNQIEEFLKESSVNFQQLKDDVENALTRIRSAKGVTKLYVSRSYQKVLLVAEELSRNLFEEKVNLDHIFLALLKETETTSSKILNQHELNYDDFMQFVSRKFNEQFLNGVAKETIASLEKYGRNLTKEAIEGKLDPVIGREEETRSSIRVLSRRIKNNPILIGEAGVGKTAIVEGIVQRIVKGDVPDNLKNRIVFSLDMTSLVAGTKFRGDFEDRLKKILETVRDSDGKIILFIDEIHNIIGAGNTSGTMDTANILKPMLARGEIFIIGATTTEEYKKYIEQDGALDRRFQKIMVAEPSVETSIAILRGIKAKYEKHHMVKISDTALVDAVKLSKRFLSYRKLPDVAIDVIDEAAALTRMTKDQKPVEIDNLNRALIQLEMEKIALDDQTDNISKDRILDKENEIEDLKKTLEEKTQLYNKEKERQEQILLYEKELEGILSDIEIAQNEHDINQLDEKMKSKKLVEAKLDKLNSQEAYYPLSTSVTSSEVKEIISKLSGMPKIKLQLNKIENLDDIRQKMKSEFVGNDQMIDKIIDTYLISEGGLFNRSKPIGSFLIGGTGAGKSYIAELTSKYLFDGDTSLLRFDMGEFTEKSSVTKLIGAPPGYVGYEVGGVLTEAIRTKPYSVVVFNNIEKANIEIQSLISQILSEGKLKDNKGRSIDLKNTMIFLTTSENIKDNNLENNISGISNVVDYVFYLNELEKDSIDKLITINLDKLEDDLEENRIELVYDDNFIKNLTAYAIKMDMDIRDIKKFIEQEVYLEISKEILATKSDNPLQINLKFEDEKLNLTAKEKNWR</sequence>
<evidence type="ECO:0000256" key="4">
    <source>
        <dbReference type="ARBA" id="ARBA00023186"/>
    </source>
</evidence>
<reference evidence="8 9" key="1">
    <citation type="journal article" date="2025" name="Anaerobe">
        <title>Description of Anaerococcus kampingiae sp. nov., Anaerococcus groningensis sp. nov., Anaerococcus martiniensis sp. nov., and Anaerococcus cruorum sp. nov., isolated from human clinical specimens.</title>
        <authorList>
            <person name="Boiten K.E."/>
            <person name="Meijer J."/>
            <person name="van Wezel E.M."/>
            <person name="Veloo A.C.M."/>
        </authorList>
    </citation>
    <scope>NUCLEOTIDE SEQUENCE [LARGE SCALE GENOMIC DNA]</scope>
    <source>
        <strain evidence="8 9">ENR1039</strain>
    </source>
</reference>
<evidence type="ECO:0000256" key="1">
    <source>
        <dbReference type="ARBA" id="ARBA00022737"/>
    </source>
</evidence>
<keyword evidence="6" id="KW-0175">Coiled coil</keyword>
<dbReference type="GO" id="GO:0005524">
    <property type="term" value="F:ATP binding"/>
    <property type="evidence" value="ECO:0007669"/>
    <property type="project" value="UniProtKB-KW"/>
</dbReference>
<evidence type="ECO:0000256" key="6">
    <source>
        <dbReference type="SAM" id="Coils"/>
    </source>
</evidence>
<keyword evidence="8" id="KW-0645">Protease</keyword>
<dbReference type="CDD" id="cd00009">
    <property type="entry name" value="AAA"/>
    <property type="match status" value="1"/>
</dbReference>
<evidence type="ECO:0000313" key="8">
    <source>
        <dbReference type="EMBL" id="MFO3715445.1"/>
    </source>
</evidence>
<dbReference type="InterPro" id="IPR041546">
    <property type="entry name" value="ClpA/ClpB_AAA_lid"/>
</dbReference>
<dbReference type="CDD" id="cd19499">
    <property type="entry name" value="RecA-like_ClpB_Hsp104-like"/>
    <property type="match status" value="1"/>
</dbReference>
<dbReference type="Gene3D" id="3.40.50.300">
    <property type="entry name" value="P-loop containing nucleotide triphosphate hydrolases"/>
    <property type="match status" value="3"/>
</dbReference>
<dbReference type="PROSITE" id="PS51903">
    <property type="entry name" value="CLP_R"/>
    <property type="match status" value="1"/>
</dbReference>
<keyword evidence="2" id="KW-0547">Nucleotide-binding</keyword>
<dbReference type="InterPro" id="IPR019489">
    <property type="entry name" value="Clp_ATPase_C"/>
</dbReference>
<dbReference type="Pfam" id="PF07724">
    <property type="entry name" value="AAA_2"/>
    <property type="match status" value="1"/>
</dbReference>
<evidence type="ECO:0000256" key="5">
    <source>
        <dbReference type="PROSITE-ProRule" id="PRU01251"/>
    </source>
</evidence>
<dbReference type="Pfam" id="PF00004">
    <property type="entry name" value="AAA"/>
    <property type="match status" value="1"/>
</dbReference>
<keyword evidence="3 8" id="KW-0067">ATP-binding</keyword>
<dbReference type="Pfam" id="PF02861">
    <property type="entry name" value="Clp_N"/>
    <property type="match status" value="1"/>
</dbReference>
<feature type="domain" description="Clp R" evidence="7">
    <location>
        <begin position="3"/>
        <end position="147"/>
    </location>
</feature>
<feature type="coiled-coil region" evidence="6">
    <location>
        <begin position="411"/>
        <end position="517"/>
    </location>
</feature>
<keyword evidence="4" id="KW-0143">Chaperone</keyword>
<dbReference type="PANTHER" id="PTHR11638:SF18">
    <property type="entry name" value="HEAT SHOCK PROTEIN 104"/>
    <property type="match status" value="1"/>
</dbReference>
<dbReference type="GO" id="GO:0006508">
    <property type="term" value="P:proteolysis"/>
    <property type="evidence" value="ECO:0007669"/>
    <property type="project" value="UniProtKB-KW"/>
</dbReference>
<dbReference type="RefSeq" id="WP_410032298.1">
    <property type="nucleotide sequence ID" value="NZ_JBGMEH010000001.1"/>
</dbReference>
<accession>A0ABW9MUH1</accession>
<dbReference type="Proteomes" id="UP001638015">
    <property type="component" value="Unassembled WGS sequence"/>
</dbReference>
<name>A0ABW9MUH1_9FIRM</name>
<keyword evidence="9" id="KW-1185">Reference proteome</keyword>
<keyword evidence="1 5" id="KW-0677">Repeat</keyword>
<dbReference type="InterPro" id="IPR003593">
    <property type="entry name" value="AAA+_ATPase"/>
</dbReference>
<dbReference type="Pfam" id="PF10431">
    <property type="entry name" value="ClpB_D2-small"/>
    <property type="match status" value="1"/>
</dbReference>
<dbReference type="Pfam" id="PF17871">
    <property type="entry name" value="AAA_lid_9"/>
    <property type="match status" value="1"/>
</dbReference>
<dbReference type="InterPro" id="IPR027417">
    <property type="entry name" value="P-loop_NTPase"/>
</dbReference>
<proteinExistence type="predicted"/>
<dbReference type="SUPFAM" id="SSF52540">
    <property type="entry name" value="P-loop containing nucleoside triphosphate hydrolases"/>
    <property type="match status" value="2"/>
</dbReference>
<dbReference type="Gene3D" id="1.10.1780.10">
    <property type="entry name" value="Clp, N-terminal domain"/>
    <property type="match status" value="1"/>
</dbReference>
<organism evidence="8 9">
    <name type="scientific">Anaerococcus cruorum</name>
    <dbReference type="NCBI Taxonomy" id="3115617"/>
    <lineage>
        <taxon>Bacteria</taxon>
        <taxon>Bacillati</taxon>
        <taxon>Bacillota</taxon>
        <taxon>Tissierellia</taxon>
        <taxon>Tissierellales</taxon>
        <taxon>Peptoniphilaceae</taxon>
        <taxon>Anaerococcus</taxon>
    </lineage>
</organism>
<dbReference type="SUPFAM" id="SSF81923">
    <property type="entry name" value="Double Clp-N motif"/>
    <property type="match status" value="1"/>
</dbReference>
<dbReference type="InterPro" id="IPR050130">
    <property type="entry name" value="ClpA_ClpB"/>
</dbReference>
<evidence type="ECO:0000256" key="3">
    <source>
        <dbReference type="ARBA" id="ARBA00022840"/>
    </source>
</evidence>
<gene>
    <name evidence="8" type="ORF">ACCQ40_01420</name>
</gene>
<dbReference type="PRINTS" id="PR00300">
    <property type="entry name" value="CLPPROTEASEA"/>
</dbReference>
<dbReference type="InterPro" id="IPR001270">
    <property type="entry name" value="ClpA/B"/>
</dbReference>
<dbReference type="SMART" id="SM00382">
    <property type="entry name" value="AAA"/>
    <property type="match status" value="2"/>
</dbReference>